<evidence type="ECO:0000256" key="2">
    <source>
        <dbReference type="ARBA" id="ARBA00023163"/>
    </source>
</evidence>
<protein>
    <submittedName>
        <fullName evidence="4">Transcriptional regulator GlxA family, contains an amidase domain and an AraC-type DNA-binding HTH domain</fullName>
    </submittedName>
</protein>
<dbReference type="Pfam" id="PF12833">
    <property type="entry name" value="HTH_18"/>
    <property type="match status" value="1"/>
</dbReference>
<dbReference type="PROSITE" id="PS01124">
    <property type="entry name" value="HTH_ARAC_FAMILY_2"/>
    <property type="match status" value="1"/>
</dbReference>
<dbReference type="Proteomes" id="UP000181980">
    <property type="component" value="Unassembled WGS sequence"/>
</dbReference>
<accession>A0A1H5PVW4</accession>
<dbReference type="Gene3D" id="3.40.50.880">
    <property type="match status" value="1"/>
</dbReference>
<dbReference type="InterPro" id="IPR018060">
    <property type="entry name" value="HTH_AraC"/>
</dbReference>
<evidence type="ECO:0000313" key="4">
    <source>
        <dbReference type="EMBL" id="SEF17980.1"/>
    </source>
</evidence>
<dbReference type="Gene3D" id="1.10.10.60">
    <property type="entry name" value="Homeodomain-like"/>
    <property type="match status" value="1"/>
</dbReference>
<reference evidence="5" key="1">
    <citation type="submission" date="2016-10" db="EMBL/GenBank/DDBJ databases">
        <authorList>
            <person name="Varghese N."/>
            <person name="Submissions S."/>
        </authorList>
    </citation>
    <scope>NUCLEOTIDE SEQUENCE [LARGE SCALE GENOMIC DNA]</scope>
    <source>
        <strain evidence="5">DSM 45237</strain>
    </source>
</reference>
<feature type="domain" description="HTH araC/xylS-type" evidence="3">
    <location>
        <begin position="231"/>
        <end position="329"/>
    </location>
</feature>
<gene>
    <name evidence="4" type="ORF">SAMN04488561_6156</name>
</gene>
<proteinExistence type="predicted"/>
<dbReference type="PANTHER" id="PTHR43130:SF3">
    <property type="entry name" value="HTH-TYPE TRANSCRIPTIONAL REGULATOR RV1931C"/>
    <property type="match status" value="1"/>
</dbReference>
<dbReference type="InterPro" id="IPR029062">
    <property type="entry name" value="Class_I_gatase-like"/>
</dbReference>
<evidence type="ECO:0000313" key="5">
    <source>
        <dbReference type="Proteomes" id="UP000181980"/>
    </source>
</evidence>
<dbReference type="InterPro" id="IPR052158">
    <property type="entry name" value="INH-QAR"/>
</dbReference>
<evidence type="ECO:0000256" key="1">
    <source>
        <dbReference type="ARBA" id="ARBA00023015"/>
    </source>
</evidence>
<dbReference type="SMART" id="SM00342">
    <property type="entry name" value="HTH_ARAC"/>
    <property type="match status" value="1"/>
</dbReference>
<keyword evidence="1" id="KW-0805">Transcription regulation</keyword>
<dbReference type="Pfam" id="PF01965">
    <property type="entry name" value="DJ-1_PfpI"/>
    <property type="match status" value="1"/>
</dbReference>
<dbReference type="CDD" id="cd03137">
    <property type="entry name" value="GATase1_AraC_1"/>
    <property type="match status" value="1"/>
</dbReference>
<dbReference type="SUPFAM" id="SSF52317">
    <property type="entry name" value="Class I glutamine amidotransferase-like"/>
    <property type="match status" value="1"/>
</dbReference>
<dbReference type="GO" id="GO:0043565">
    <property type="term" value="F:sequence-specific DNA binding"/>
    <property type="evidence" value="ECO:0007669"/>
    <property type="project" value="InterPro"/>
</dbReference>
<dbReference type="SUPFAM" id="SSF46689">
    <property type="entry name" value="Homeodomain-like"/>
    <property type="match status" value="2"/>
</dbReference>
<dbReference type="PANTHER" id="PTHR43130">
    <property type="entry name" value="ARAC-FAMILY TRANSCRIPTIONAL REGULATOR"/>
    <property type="match status" value="1"/>
</dbReference>
<name>A0A1H5PVW4_9ACTN</name>
<dbReference type="InterPro" id="IPR002818">
    <property type="entry name" value="DJ-1/PfpI"/>
</dbReference>
<evidence type="ECO:0000259" key="3">
    <source>
        <dbReference type="PROSITE" id="PS01124"/>
    </source>
</evidence>
<dbReference type="GO" id="GO:0003700">
    <property type="term" value="F:DNA-binding transcription factor activity"/>
    <property type="evidence" value="ECO:0007669"/>
    <property type="project" value="InterPro"/>
</dbReference>
<sequence length="342" mass="36530">MAGLPVGIDFLPEVWQTVGMLRNVAVLVLDGVAPFELGVLCEAFGIDRSDQGLPVMDFDLCGPSPQVRTSLGFGVTIEHDLDRLASADLVGIPAVPRLSPVPGDVLDALRAAVDRGARMLSVCSGAFVLGAAGLLDGRRCTTHWMYSGELAARFPEAKVDPGVLYVDDDPIITSAGTAAGLDASLHLWRKEFGADAAAMVARRMVVPPHRDGGQAQFIEAPIRATPARTLAGVVDYMTAHLDQDLTVDDLATLANMSPRTFARRFRAETGTTPYEWLLTARLAAAQRMLERGDDVVETVAARAGFGTAAAMRHHFAKRLGTTPQAYRAAFCHRRPGDAAQVS</sequence>
<dbReference type="InterPro" id="IPR009057">
    <property type="entry name" value="Homeodomain-like_sf"/>
</dbReference>
<dbReference type="AlphaFoldDB" id="A0A1H5PVW4"/>
<dbReference type="STRING" id="561176.SAMN04488561_6156"/>
<keyword evidence="2" id="KW-0804">Transcription</keyword>
<dbReference type="EMBL" id="FNUC01000004">
    <property type="protein sequence ID" value="SEF17980.1"/>
    <property type="molecule type" value="Genomic_DNA"/>
</dbReference>
<keyword evidence="5" id="KW-1185">Reference proteome</keyword>
<keyword evidence="4" id="KW-0238">DNA-binding</keyword>
<organism evidence="4 5">
    <name type="scientific">Jiangella alba</name>
    <dbReference type="NCBI Taxonomy" id="561176"/>
    <lineage>
        <taxon>Bacteria</taxon>
        <taxon>Bacillati</taxon>
        <taxon>Actinomycetota</taxon>
        <taxon>Actinomycetes</taxon>
        <taxon>Jiangellales</taxon>
        <taxon>Jiangellaceae</taxon>
        <taxon>Jiangella</taxon>
    </lineage>
</organism>